<evidence type="ECO:0000313" key="2">
    <source>
        <dbReference type="EMBL" id="VAW93278.1"/>
    </source>
</evidence>
<reference evidence="2" key="1">
    <citation type="submission" date="2018-06" db="EMBL/GenBank/DDBJ databases">
        <authorList>
            <person name="Zhirakovskaya E."/>
        </authorList>
    </citation>
    <scope>NUCLEOTIDE SEQUENCE</scope>
</reference>
<keyword evidence="1" id="KW-0812">Transmembrane</keyword>
<dbReference type="AlphaFoldDB" id="A0A3B0ZIH1"/>
<proteinExistence type="predicted"/>
<feature type="transmembrane region" description="Helical" evidence="1">
    <location>
        <begin position="27"/>
        <end position="46"/>
    </location>
</feature>
<keyword evidence="1" id="KW-1133">Transmembrane helix</keyword>
<organism evidence="2">
    <name type="scientific">hydrothermal vent metagenome</name>
    <dbReference type="NCBI Taxonomy" id="652676"/>
    <lineage>
        <taxon>unclassified sequences</taxon>
        <taxon>metagenomes</taxon>
        <taxon>ecological metagenomes</taxon>
    </lineage>
</organism>
<dbReference type="EMBL" id="UOFR01000018">
    <property type="protein sequence ID" value="VAW93278.1"/>
    <property type="molecule type" value="Genomic_DNA"/>
</dbReference>
<name>A0A3B0ZIH1_9ZZZZ</name>
<gene>
    <name evidence="2" type="ORF">MNBD_GAMMA21-937</name>
</gene>
<keyword evidence="1" id="KW-0472">Membrane</keyword>
<sequence>MIIAIALLLATIGFLWLVVVGFKRSVLWGILVFLFSPLSAIVFSFMNWYEAKYAFLLHIISLTVFFWASYVLVVDEIGIERIVKIQAAVESGQIKENETFLYLDPNTLLPGEEDDSEEAEAGIDLDGDGIIDTPESVITGDEKNLDAKGGLADAGGARVTEPKVATDSVEIAKLSESHEDEELEVIIEEENPPLSYPTPGSVMSDPLVNIKKKEQIGSVRVKLSKMNNYIGRYFIITTKKGNEHRGILIKVTKSRIILERKIYGGTFKYKISKKRVKQLKMLKKEYIDEIS</sequence>
<protein>
    <submittedName>
        <fullName evidence="2">Uncharacterized protein</fullName>
    </submittedName>
</protein>
<evidence type="ECO:0000256" key="1">
    <source>
        <dbReference type="SAM" id="Phobius"/>
    </source>
</evidence>
<feature type="transmembrane region" description="Helical" evidence="1">
    <location>
        <begin position="53"/>
        <end position="73"/>
    </location>
</feature>
<accession>A0A3B0ZIH1</accession>